<keyword evidence="18" id="KW-1185">Reference proteome</keyword>
<evidence type="ECO:0000256" key="10">
    <source>
        <dbReference type="ARBA" id="ARBA00022777"/>
    </source>
</evidence>
<keyword evidence="8" id="KW-0808">Transferase</keyword>
<dbReference type="NCBIfam" id="TIGR00097">
    <property type="entry name" value="HMP-P_kinase"/>
    <property type="match status" value="1"/>
</dbReference>
<dbReference type="EC" id="2.7.1.49" evidence="5"/>
<feature type="domain" description="Pyridoxamine kinase/Phosphomethylpyrimidine kinase" evidence="16">
    <location>
        <begin position="15"/>
        <end position="260"/>
    </location>
</feature>
<dbReference type="GO" id="GO:0008972">
    <property type="term" value="F:phosphomethylpyrimidine kinase activity"/>
    <property type="evidence" value="ECO:0007669"/>
    <property type="project" value="UniProtKB-EC"/>
</dbReference>
<evidence type="ECO:0000256" key="15">
    <source>
        <dbReference type="ARBA" id="ARBA00043176"/>
    </source>
</evidence>
<dbReference type="GO" id="GO:0008902">
    <property type="term" value="F:hydroxymethylpyrimidine kinase activity"/>
    <property type="evidence" value="ECO:0007669"/>
    <property type="project" value="UniProtKB-EC"/>
</dbReference>
<keyword evidence="12" id="KW-0784">Thiamine biosynthesis</keyword>
<organism evidence="17 18">
    <name type="scientific">Convivina intestini</name>
    <dbReference type="NCBI Taxonomy" id="1505726"/>
    <lineage>
        <taxon>Bacteria</taxon>
        <taxon>Bacillati</taxon>
        <taxon>Bacillota</taxon>
        <taxon>Bacilli</taxon>
        <taxon>Lactobacillales</taxon>
        <taxon>Lactobacillaceae</taxon>
        <taxon>Convivina</taxon>
    </lineage>
</organism>
<dbReference type="EMBL" id="QEKT01000001">
    <property type="protein sequence ID" value="PVY86231.1"/>
    <property type="molecule type" value="Genomic_DNA"/>
</dbReference>
<evidence type="ECO:0000256" key="12">
    <source>
        <dbReference type="ARBA" id="ARBA00022977"/>
    </source>
</evidence>
<gene>
    <name evidence="17" type="ORF">C7384_101144</name>
</gene>
<evidence type="ECO:0000259" key="16">
    <source>
        <dbReference type="Pfam" id="PF08543"/>
    </source>
</evidence>
<dbReference type="GO" id="GO:0009228">
    <property type="term" value="P:thiamine biosynthetic process"/>
    <property type="evidence" value="ECO:0007669"/>
    <property type="project" value="UniProtKB-KW"/>
</dbReference>
<evidence type="ECO:0000313" key="18">
    <source>
        <dbReference type="Proteomes" id="UP000245433"/>
    </source>
</evidence>
<dbReference type="InterPro" id="IPR004399">
    <property type="entry name" value="HMP/HMP-P_kinase_dom"/>
</dbReference>
<dbReference type="Pfam" id="PF08543">
    <property type="entry name" value="Phos_pyr_kin"/>
    <property type="match status" value="1"/>
</dbReference>
<comment type="pathway">
    <text evidence="3">Cofactor biosynthesis; thiamine diphosphate biosynthesis; 4-amino-2-methyl-5-diphosphomethylpyrimidine from 5-amino-1-(5-phospho-D-ribosyl)imidazole: step 3/3.</text>
</comment>
<evidence type="ECO:0000256" key="4">
    <source>
        <dbReference type="ARBA" id="ARBA00009879"/>
    </source>
</evidence>
<evidence type="ECO:0000256" key="14">
    <source>
        <dbReference type="ARBA" id="ARBA00042102"/>
    </source>
</evidence>
<dbReference type="PANTHER" id="PTHR20858:SF17">
    <property type="entry name" value="HYDROXYMETHYLPYRIMIDINE_PHOSPHOMETHYLPYRIMIDINE KINASE THI20-RELATED"/>
    <property type="match status" value="1"/>
</dbReference>
<keyword evidence="11" id="KW-0067">ATP-binding</keyword>
<evidence type="ECO:0000256" key="6">
    <source>
        <dbReference type="ARBA" id="ARBA00012963"/>
    </source>
</evidence>
<reference evidence="17 18" key="1">
    <citation type="submission" date="2018-04" db="EMBL/GenBank/DDBJ databases">
        <title>Genomic Encyclopedia of Type Strains, Phase IV (KMG-IV): sequencing the most valuable type-strain genomes for metagenomic binning, comparative biology and taxonomic classification.</title>
        <authorList>
            <person name="Goeker M."/>
        </authorList>
    </citation>
    <scope>NUCLEOTIDE SEQUENCE [LARGE SCALE GENOMIC DNA]</scope>
    <source>
        <strain evidence="17 18">DSM 28795</strain>
    </source>
</reference>
<evidence type="ECO:0000256" key="9">
    <source>
        <dbReference type="ARBA" id="ARBA00022741"/>
    </source>
</evidence>
<dbReference type="OrthoDB" id="9810880at2"/>
<evidence type="ECO:0000256" key="1">
    <source>
        <dbReference type="ARBA" id="ARBA00000151"/>
    </source>
</evidence>
<comment type="pathway">
    <text evidence="13">Cofactor biosynthesis; thiamine diphosphate biosynthesis; 4-amino-2-methyl-5-diphosphomethylpyrimidine from 5-amino-1-(5-phospho-D-ribosyl)imidazole: step 2/3.</text>
</comment>
<evidence type="ECO:0000256" key="13">
    <source>
        <dbReference type="ARBA" id="ARBA00037917"/>
    </source>
</evidence>
<comment type="catalytic activity">
    <reaction evidence="1">
        <text>4-amino-5-hydroxymethyl-2-methylpyrimidine + ATP = 4-amino-2-methyl-5-(phosphooxymethyl)pyrimidine + ADP + H(+)</text>
        <dbReference type="Rhea" id="RHEA:23096"/>
        <dbReference type="ChEBI" id="CHEBI:15378"/>
        <dbReference type="ChEBI" id="CHEBI:16892"/>
        <dbReference type="ChEBI" id="CHEBI:30616"/>
        <dbReference type="ChEBI" id="CHEBI:58354"/>
        <dbReference type="ChEBI" id="CHEBI:456216"/>
        <dbReference type="EC" id="2.7.1.49"/>
    </reaction>
</comment>
<evidence type="ECO:0000313" key="17">
    <source>
        <dbReference type="EMBL" id="PVY86231.1"/>
    </source>
</evidence>
<evidence type="ECO:0000256" key="11">
    <source>
        <dbReference type="ARBA" id="ARBA00022840"/>
    </source>
</evidence>
<evidence type="ECO:0000256" key="5">
    <source>
        <dbReference type="ARBA" id="ARBA00012135"/>
    </source>
</evidence>
<keyword evidence="9" id="KW-0547">Nucleotide-binding</keyword>
<dbReference type="AlphaFoldDB" id="A0A2U1DEX8"/>
<dbReference type="Gene3D" id="3.40.1190.20">
    <property type="match status" value="1"/>
</dbReference>
<accession>A0A2U1DEX8</accession>
<proteinExistence type="inferred from homology"/>
<dbReference type="PANTHER" id="PTHR20858">
    <property type="entry name" value="PHOSPHOMETHYLPYRIMIDINE KINASE"/>
    <property type="match status" value="1"/>
</dbReference>
<dbReference type="InterPro" id="IPR013749">
    <property type="entry name" value="PM/HMP-P_kinase-1"/>
</dbReference>
<protein>
    <recommendedName>
        <fullName evidence="7">Hydroxymethylpyrimidine/phosphomethylpyrimidine kinase</fullName>
        <ecNumber evidence="5">2.7.1.49</ecNumber>
        <ecNumber evidence="6">2.7.4.7</ecNumber>
    </recommendedName>
    <alternativeName>
        <fullName evidence="14">Hydroxymethylpyrimidine kinase</fullName>
    </alternativeName>
    <alternativeName>
        <fullName evidence="15">Hydroxymethylpyrimidine phosphate kinase</fullName>
    </alternativeName>
</protein>
<evidence type="ECO:0000256" key="7">
    <source>
        <dbReference type="ARBA" id="ARBA00019161"/>
    </source>
</evidence>
<evidence type="ECO:0000256" key="2">
    <source>
        <dbReference type="ARBA" id="ARBA00000565"/>
    </source>
</evidence>
<keyword evidence="10 17" id="KW-0418">Kinase</keyword>
<comment type="similarity">
    <text evidence="4">Belongs to the ThiD family.</text>
</comment>
<dbReference type="CDD" id="cd01169">
    <property type="entry name" value="HMPP_kinase"/>
    <property type="match status" value="1"/>
</dbReference>
<dbReference type="InterPro" id="IPR029056">
    <property type="entry name" value="Ribokinase-like"/>
</dbReference>
<evidence type="ECO:0000256" key="8">
    <source>
        <dbReference type="ARBA" id="ARBA00022679"/>
    </source>
</evidence>
<dbReference type="EC" id="2.7.4.7" evidence="6"/>
<dbReference type="FunFam" id="3.40.1190.20:FF:000003">
    <property type="entry name" value="Phosphomethylpyrimidine kinase ThiD"/>
    <property type="match status" value="1"/>
</dbReference>
<sequence>MVKNVPEVLTIAGTDSGGGAGMMADIKTMQMCHVFATGVVTGVTAQNTLGVQAALPLPTAIIDQQFQSVASDFTIRAVKTGALFDQQRVACVAENLQKYHFGPLVVDPVMVAKGGAKLLTDAAIDTLIQDLLPLADLITPNLPEAQVIVNQELANEDAIWQACAEIQAMGAKNVVIKGGHLTNQANHDFVLLADGRQLTLTGDWVNTRRTHGTGDTFSSVVVSQLAKGQELIDALQTAKSFLNTILQDEIIVGHGHGPLNHWGAEDTNVQI</sequence>
<dbReference type="RefSeq" id="WP_089937451.1">
    <property type="nucleotide sequence ID" value="NZ_CAKOEW010000002.1"/>
</dbReference>
<dbReference type="Proteomes" id="UP000245433">
    <property type="component" value="Unassembled WGS sequence"/>
</dbReference>
<evidence type="ECO:0000256" key="3">
    <source>
        <dbReference type="ARBA" id="ARBA00004769"/>
    </source>
</evidence>
<dbReference type="GO" id="GO:0005829">
    <property type="term" value="C:cytosol"/>
    <property type="evidence" value="ECO:0007669"/>
    <property type="project" value="TreeGrafter"/>
</dbReference>
<name>A0A2U1DEX8_9LACO</name>
<dbReference type="GO" id="GO:0005524">
    <property type="term" value="F:ATP binding"/>
    <property type="evidence" value="ECO:0007669"/>
    <property type="project" value="UniProtKB-KW"/>
</dbReference>
<comment type="caution">
    <text evidence="17">The sequence shown here is derived from an EMBL/GenBank/DDBJ whole genome shotgun (WGS) entry which is preliminary data.</text>
</comment>
<comment type="catalytic activity">
    <reaction evidence="2">
        <text>4-amino-2-methyl-5-(phosphooxymethyl)pyrimidine + ATP = 4-amino-2-methyl-5-(diphosphooxymethyl)pyrimidine + ADP</text>
        <dbReference type="Rhea" id="RHEA:19893"/>
        <dbReference type="ChEBI" id="CHEBI:30616"/>
        <dbReference type="ChEBI" id="CHEBI:57841"/>
        <dbReference type="ChEBI" id="CHEBI:58354"/>
        <dbReference type="ChEBI" id="CHEBI:456216"/>
        <dbReference type="EC" id="2.7.4.7"/>
    </reaction>
</comment>
<dbReference type="SUPFAM" id="SSF53613">
    <property type="entry name" value="Ribokinase-like"/>
    <property type="match status" value="1"/>
</dbReference>